<accession>B8AFF7</accession>
<feature type="region of interest" description="Disordered" evidence="1">
    <location>
        <begin position="32"/>
        <end position="52"/>
    </location>
</feature>
<dbReference type="AlphaFoldDB" id="B8AFF7"/>
<evidence type="ECO:0000313" key="2">
    <source>
        <dbReference type="EMBL" id="EEC73596.1"/>
    </source>
</evidence>
<dbReference type="EMBL" id="CM000127">
    <property type="protein sequence ID" value="EEC73596.1"/>
    <property type="molecule type" value="Genomic_DNA"/>
</dbReference>
<name>B8AFF7_ORYSI</name>
<gene>
    <name evidence="2" type="ORF">OsI_08065</name>
</gene>
<organism evidence="2 3">
    <name type="scientific">Oryza sativa subsp. indica</name>
    <name type="common">Rice</name>
    <dbReference type="NCBI Taxonomy" id="39946"/>
    <lineage>
        <taxon>Eukaryota</taxon>
        <taxon>Viridiplantae</taxon>
        <taxon>Streptophyta</taxon>
        <taxon>Embryophyta</taxon>
        <taxon>Tracheophyta</taxon>
        <taxon>Spermatophyta</taxon>
        <taxon>Magnoliopsida</taxon>
        <taxon>Liliopsida</taxon>
        <taxon>Poales</taxon>
        <taxon>Poaceae</taxon>
        <taxon>BOP clade</taxon>
        <taxon>Oryzoideae</taxon>
        <taxon>Oryzeae</taxon>
        <taxon>Oryzinae</taxon>
        <taxon>Oryza</taxon>
        <taxon>Oryza sativa</taxon>
    </lineage>
</organism>
<dbReference type="InterPro" id="IPR013320">
    <property type="entry name" value="ConA-like_dom_sf"/>
</dbReference>
<proteinExistence type="predicted"/>
<dbReference type="Gramene" id="BGIOSGA006047-TA">
    <property type="protein sequence ID" value="BGIOSGA006047-PA"/>
    <property type="gene ID" value="BGIOSGA006047"/>
</dbReference>
<reference evidence="2 3" key="1">
    <citation type="journal article" date="2005" name="PLoS Biol.">
        <title>The genomes of Oryza sativa: a history of duplications.</title>
        <authorList>
            <person name="Yu J."/>
            <person name="Wang J."/>
            <person name="Lin W."/>
            <person name="Li S."/>
            <person name="Li H."/>
            <person name="Zhou J."/>
            <person name="Ni P."/>
            <person name="Dong W."/>
            <person name="Hu S."/>
            <person name="Zeng C."/>
            <person name="Zhang J."/>
            <person name="Zhang Y."/>
            <person name="Li R."/>
            <person name="Xu Z."/>
            <person name="Li S."/>
            <person name="Li X."/>
            <person name="Zheng H."/>
            <person name="Cong L."/>
            <person name="Lin L."/>
            <person name="Yin J."/>
            <person name="Geng J."/>
            <person name="Li G."/>
            <person name="Shi J."/>
            <person name="Liu J."/>
            <person name="Lv H."/>
            <person name="Li J."/>
            <person name="Wang J."/>
            <person name="Deng Y."/>
            <person name="Ran L."/>
            <person name="Shi X."/>
            <person name="Wang X."/>
            <person name="Wu Q."/>
            <person name="Li C."/>
            <person name="Ren X."/>
            <person name="Wang J."/>
            <person name="Wang X."/>
            <person name="Li D."/>
            <person name="Liu D."/>
            <person name="Zhang X."/>
            <person name="Ji Z."/>
            <person name="Zhao W."/>
            <person name="Sun Y."/>
            <person name="Zhang Z."/>
            <person name="Bao J."/>
            <person name="Han Y."/>
            <person name="Dong L."/>
            <person name="Ji J."/>
            <person name="Chen P."/>
            <person name="Wu S."/>
            <person name="Liu J."/>
            <person name="Xiao Y."/>
            <person name="Bu D."/>
            <person name="Tan J."/>
            <person name="Yang L."/>
            <person name="Ye C."/>
            <person name="Zhang J."/>
            <person name="Xu J."/>
            <person name="Zhou Y."/>
            <person name="Yu Y."/>
            <person name="Zhang B."/>
            <person name="Zhuang S."/>
            <person name="Wei H."/>
            <person name="Liu B."/>
            <person name="Lei M."/>
            <person name="Yu H."/>
            <person name="Li Y."/>
            <person name="Xu H."/>
            <person name="Wei S."/>
            <person name="He X."/>
            <person name="Fang L."/>
            <person name="Zhang Z."/>
            <person name="Zhang Y."/>
            <person name="Huang X."/>
            <person name="Su Z."/>
            <person name="Tong W."/>
            <person name="Li J."/>
            <person name="Tong Z."/>
            <person name="Li S."/>
            <person name="Ye J."/>
            <person name="Wang L."/>
            <person name="Fang L."/>
            <person name="Lei T."/>
            <person name="Chen C."/>
            <person name="Chen H."/>
            <person name="Xu Z."/>
            <person name="Li H."/>
            <person name="Huang H."/>
            <person name="Zhang F."/>
            <person name="Xu H."/>
            <person name="Li N."/>
            <person name="Zhao C."/>
            <person name="Li S."/>
            <person name="Dong L."/>
            <person name="Huang Y."/>
            <person name="Li L."/>
            <person name="Xi Y."/>
            <person name="Qi Q."/>
            <person name="Li W."/>
            <person name="Zhang B."/>
            <person name="Hu W."/>
            <person name="Zhang Y."/>
            <person name="Tian X."/>
            <person name="Jiao Y."/>
            <person name="Liang X."/>
            <person name="Jin J."/>
            <person name="Gao L."/>
            <person name="Zheng W."/>
            <person name="Hao B."/>
            <person name="Liu S."/>
            <person name="Wang W."/>
            <person name="Yuan L."/>
            <person name="Cao M."/>
            <person name="McDermott J."/>
            <person name="Samudrala R."/>
            <person name="Wang J."/>
            <person name="Wong G.K."/>
            <person name="Yang H."/>
        </authorList>
    </citation>
    <scope>NUCLEOTIDE SEQUENCE [LARGE SCALE GENOMIC DNA]</scope>
    <source>
        <strain evidence="3">cv. 93-11</strain>
    </source>
</reference>
<evidence type="ECO:0008006" key="4">
    <source>
        <dbReference type="Google" id="ProtNLM"/>
    </source>
</evidence>
<protein>
    <recommendedName>
        <fullName evidence="4">B30.2/SPRY domain-containing protein</fullName>
    </recommendedName>
</protein>
<evidence type="ECO:0000313" key="3">
    <source>
        <dbReference type="Proteomes" id="UP000007015"/>
    </source>
</evidence>
<sequence>MADAAWEVPAGSSERMQPVRLNPVVAAAAAAVSASPRSGSPAASRARSAAASDDAAGNSSALCLARMSLPLPGPPLAGAPFPQDAYFEITIIYLNTRRPEWSASRASRRGRDGSSESDRAKLISFAPDAKNAVQETRAATKVDDHHDKQRHTIMSLGLATAAPPRPSLAGTYASSIGFHSNGAVYLDGMKLVYESEKSSWAGVDKVVGCGFEPAKRKVFFTVDGQLVHAVSCNADAFSAPMYPVLASSFDVMALVNLGQGKFRYAPANARRTANPCFLRAASAGDDGRSGGSLGLDFDDSGDLFSMGRVDSGWLETASRMSKSRKENGGGGGASAGDPDADSDLFEISLRD</sequence>
<dbReference type="HOGENOM" id="CLU_043729_0_0_1"/>
<dbReference type="OMA" id="YKCANSE"/>
<dbReference type="InterPro" id="IPR044736">
    <property type="entry name" value="Gid1/RanBPM/SPLA_SPRY"/>
</dbReference>
<dbReference type="CDD" id="cd12885">
    <property type="entry name" value="SPRY_RanBP_like"/>
    <property type="match status" value="1"/>
</dbReference>
<dbReference type="InterPro" id="IPR043136">
    <property type="entry name" value="B30.2/SPRY_sf"/>
</dbReference>
<feature type="region of interest" description="Disordered" evidence="1">
    <location>
        <begin position="317"/>
        <end position="351"/>
    </location>
</feature>
<keyword evidence="3" id="KW-1185">Reference proteome</keyword>
<dbReference type="Gene3D" id="2.60.120.920">
    <property type="match status" value="1"/>
</dbReference>
<dbReference type="Proteomes" id="UP000007015">
    <property type="component" value="Chromosome 2"/>
</dbReference>
<evidence type="ECO:0000256" key="1">
    <source>
        <dbReference type="SAM" id="MobiDB-lite"/>
    </source>
</evidence>
<dbReference type="SUPFAM" id="SSF49899">
    <property type="entry name" value="Concanavalin A-like lectins/glucanases"/>
    <property type="match status" value="1"/>
</dbReference>